<dbReference type="GO" id="GO:0006633">
    <property type="term" value="P:fatty acid biosynthetic process"/>
    <property type="evidence" value="ECO:0007669"/>
    <property type="project" value="InterPro"/>
</dbReference>
<dbReference type="SMART" id="SM00823">
    <property type="entry name" value="PKS_PP"/>
    <property type="match status" value="2"/>
</dbReference>
<dbReference type="GO" id="GO:0071770">
    <property type="term" value="P:DIM/DIP cell wall layer assembly"/>
    <property type="evidence" value="ECO:0007669"/>
    <property type="project" value="TreeGrafter"/>
</dbReference>
<dbReference type="PANTHER" id="PTHR43775:SF37">
    <property type="entry name" value="SI:DKEY-61P9.11"/>
    <property type="match status" value="1"/>
</dbReference>
<dbReference type="SUPFAM" id="SSF51735">
    <property type="entry name" value="NAD(P)-binding Rossmann-fold domains"/>
    <property type="match status" value="2"/>
</dbReference>
<dbReference type="InterPro" id="IPR006162">
    <property type="entry name" value="Ppantetheine_attach_site"/>
</dbReference>
<dbReference type="InterPro" id="IPR018201">
    <property type="entry name" value="Ketoacyl_synth_AS"/>
</dbReference>
<feature type="domain" description="Carrier" evidence="9">
    <location>
        <begin position="69"/>
        <end position="145"/>
    </location>
</feature>
<dbReference type="PROSITE" id="PS00012">
    <property type="entry name" value="PHOSPHOPANTETHEINE"/>
    <property type="match status" value="1"/>
</dbReference>
<keyword evidence="12" id="KW-1185">Reference proteome</keyword>
<dbReference type="Pfam" id="PF02801">
    <property type="entry name" value="Ketoacyl-synt_C"/>
    <property type="match status" value="2"/>
</dbReference>
<keyword evidence="5" id="KW-0963">Cytoplasm</keyword>
<gene>
    <name evidence="11" type="primary">pksJ</name>
    <name evidence="11" type="ORF">MAMMFC1_03234</name>
</gene>
<dbReference type="SMART" id="SM00822">
    <property type="entry name" value="PKS_KR"/>
    <property type="match status" value="1"/>
</dbReference>
<evidence type="ECO:0000256" key="7">
    <source>
        <dbReference type="ARBA" id="ARBA00022679"/>
    </source>
</evidence>
<accession>A0A348AN91</accession>
<dbReference type="SUPFAM" id="SSF53901">
    <property type="entry name" value="Thiolase-like"/>
    <property type="match status" value="2"/>
</dbReference>
<dbReference type="PROSITE" id="PS00606">
    <property type="entry name" value="KS3_1"/>
    <property type="match status" value="1"/>
</dbReference>
<keyword evidence="8" id="KW-0677">Repeat</keyword>
<dbReference type="PROSITE" id="PS52004">
    <property type="entry name" value="KS3_2"/>
    <property type="match status" value="2"/>
</dbReference>
<dbReference type="Gene3D" id="3.40.47.10">
    <property type="match status" value="2"/>
</dbReference>
<dbReference type="SMART" id="SM00825">
    <property type="entry name" value="PKS_KS"/>
    <property type="match status" value="2"/>
</dbReference>
<sequence length="1877" mass="207545">MNNQLSKLYKQLQEGKISREAAVKQIIEFKLQHKSVSFSADNDLSTEIVKVPVTTLDKNKVIAEFDNDLLREKAIHFFKKLLSTVIKLPVQRIEADAPMEKYGIDSIMVMQMTNQLENTFGSLPKTLFFEYQSIQEIVGYFLDTYREKLVELLAAKNETETFSNNPPISPPAERPVSQGLRNRIAPAIAKSRGKTAQGPFDIAIIGVSGRYPGAKNIKEYWKNLQEGKDCISEIPKDRWDYSRYFDEDKNKSGTIYSKWGGFIEGVDQFDPLFFNISPREAEFIDPQERLFLQCVYETLEDAGYTRETVGMNREGGVDGNVGVYVGVMYEEYQLYGAQEQMMGRPIALTGSPASIANRVSYFCNFNGPSIAIDTMCSSSLTAIHLACQSLQSGGCQLAIAGGVNISVHPNKYLMLSQGKFLSSKGRCESFGQGGDGYVPGEGVGAVLLKPLDRAVADGDHIYGVIKGIAVNHGGKTNGYTVPNPNAQATVIGRALKQARINPRIISYIEAHGTGTFLGDPIEIAALSKTFQEYTADKQFCAIGSAKSNIGHCESAAGIAGVTKVLLQLKYHQLVPSLHSDVRNPNIDFGKTPFIVQQELGEWKRPKAALDGVMREYPRTAGISSFGAGGSNAHVVIEEYIPNSREVQIPSSPAIIVLSAKNEEGLKEQAKELLCAIEEQCFANTDLASMAYTLQVGREAMEERLAMTVGSVQELEEKLRDFVQGKDNIDDLYYGQVKRNKETLAVLATDEDMTKAIDAWFSKRKYAKLLELWVKGLNIDWNRLYPDTKPERISLPTYPFAVGHYWVPITKADYPNLAKENFVDDRLTVQKKICTLKKQWKQSIATPTKTMSRSIIILSTQETEGVAIELSKHFAESYVLNINDIEPKYSLPEDWQTYDGFVDLVGCGSESNESLVWIVLLQHLIELGQSRGLTLLCVTKGLESYNNITINLAGACRAGLYRMLQSEYSHLQSRHIDVEPCVADSTLAQQIATEFSIDSDDSEICYRDGTRFEAYLAETGEYVNRQSLVKFPEDHVLLVTGGTRGLGHLCARHFIKNYGVKRLVITGQEALPAREQWNFYKGLNNTLAKKIRAIEEIESQGIQVWALALTKENNSQQIVNEIRKSMGPIGGVIHCAGTGDFDNPAFVRKSIIGIEQVLNPKISVLNDLYQAVKNEPLQFFVMFSSVSAIIPALASGQSDYAMANAYMDYFAEANNSGCPIISIQWPSWKDTGMGEAKSKAYQQSGLLSITDTEGLDFLDSILAHKAGPVILPAVVNTDLWNPHQLMKRKIQKPITGATKSEKNNYVKSITTANNLIKATQEWLVALFSQELKIEPSQLDIDIPFQDFGVDSIFLVQLLRQINQLLLEEIDPSSFYEYSTIELLAGWLVENHASSLETLVAVDTQNSSADLSFSPSQKPAVVSLIKRLPQNWNSADIAVIGMSCRFPGANNLGKYWEMLLAGKTSIGVVPPKRWGKANNYYAGLLDNITDYDPDFFQIPKEDARVLDLQALLVLEESLKLWYHAGYTPKEIKGRQVGVYLGGRSRHQPEETILSRAHNPIMAIGQNYLAANISQFYDLHGPSVVVDTACSSALVAMNMGIQALHTGEIDSAVIGGVSLLSTDGAHRTFQQRGILANEPQFHIFDKRSHGVVLGEGVGLVLLKTVEQAIADGDYIYAVIKAVSINNDGRTAGPTSPNFQAQKEVMQAALSKSGKCAEEISYVEVNGSGSEVTDLLELKAIQSVYRLSNNASLGLGSIKPNIGHPLCAEGIASLIKVSMMLEQGQMAPFLSGEQPMTHYSLESSPFYFCRKQTAWLNKPRTAAINCFADGGTNAHVILEAWSDTEARKITRYPLIPPELNRSNVQSGIVYNSIWKQKLVEA</sequence>
<evidence type="ECO:0000256" key="5">
    <source>
        <dbReference type="ARBA" id="ARBA00022490"/>
    </source>
</evidence>
<reference evidence="11 12" key="1">
    <citation type="journal article" date="2018" name="Int. J. Syst. Evol. Microbiol.">
        <title>Methylomusa anaerophila gen. nov., sp. nov., an anaerobic methanol-utilizing bacterium isolated from a microbial fuel cell.</title>
        <authorList>
            <person name="Amano N."/>
            <person name="Yamamuro A."/>
            <person name="Miyahara M."/>
            <person name="Kouzuma A."/>
            <person name="Abe T."/>
            <person name="Watanabe K."/>
        </authorList>
    </citation>
    <scope>NUCLEOTIDE SEQUENCE [LARGE SCALE GENOMIC DNA]</scope>
    <source>
        <strain evidence="11 12">MMFC1</strain>
    </source>
</reference>
<dbReference type="GO" id="GO:0031177">
    <property type="term" value="F:phosphopantetheine binding"/>
    <property type="evidence" value="ECO:0007669"/>
    <property type="project" value="InterPro"/>
</dbReference>
<dbReference type="GO" id="GO:0005737">
    <property type="term" value="C:cytoplasm"/>
    <property type="evidence" value="ECO:0007669"/>
    <property type="project" value="UniProtKB-SubCell"/>
</dbReference>
<dbReference type="GO" id="GO:0004312">
    <property type="term" value="F:fatty acid synthase activity"/>
    <property type="evidence" value="ECO:0007669"/>
    <property type="project" value="TreeGrafter"/>
</dbReference>
<organism evidence="11 12">
    <name type="scientific">Methylomusa anaerophila</name>
    <dbReference type="NCBI Taxonomy" id="1930071"/>
    <lineage>
        <taxon>Bacteria</taxon>
        <taxon>Bacillati</taxon>
        <taxon>Bacillota</taxon>
        <taxon>Negativicutes</taxon>
        <taxon>Selenomonadales</taxon>
        <taxon>Sporomusaceae</taxon>
        <taxon>Methylomusa</taxon>
    </lineage>
</organism>
<dbReference type="InterPro" id="IPR057326">
    <property type="entry name" value="KR_dom"/>
</dbReference>
<feature type="domain" description="Ketosynthase family 3 (KS3)" evidence="10">
    <location>
        <begin position="199"/>
        <end position="638"/>
    </location>
</feature>
<evidence type="ECO:0000313" key="12">
    <source>
        <dbReference type="Proteomes" id="UP000276437"/>
    </source>
</evidence>
<dbReference type="Gene3D" id="1.10.1240.100">
    <property type="match status" value="1"/>
</dbReference>
<dbReference type="FunFam" id="3.40.47.10:FF:000019">
    <property type="entry name" value="Polyketide synthase type I"/>
    <property type="match status" value="1"/>
</dbReference>
<evidence type="ECO:0000259" key="9">
    <source>
        <dbReference type="PROSITE" id="PS50075"/>
    </source>
</evidence>
<dbReference type="CDD" id="cd00833">
    <property type="entry name" value="PKS"/>
    <property type="match status" value="2"/>
</dbReference>
<dbReference type="EMBL" id="AP018449">
    <property type="protein sequence ID" value="BBB92539.1"/>
    <property type="molecule type" value="Genomic_DNA"/>
</dbReference>
<dbReference type="InterPro" id="IPR020841">
    <property type="entry name" value="PKS_Beta-ketoAc_synthase_dom"/>
</dbReference>
<dbReference type="RefSeq" id="WP_126309452.1">
    <property type="nucleotide sequence ID" value="NZ_AP018449.1"/>
</dbReference>
<evidence type="ECO:0000256" key="6">
    <source>
        <dbReference type="ARBA" id="ARBA00022553"/>
    </source>
</evidence>
<evidence type="ECO:0000256" key="2">
    <source>
        <dbReference type="ARBA" id="ARBA00004496"/>
    </source>
</evidence>
<evidence type="ECO:0000313" key="11">
    <source>
        <dbReference type="EMBL" id="BBB92539.1"/>
    </source>
</evidence>
<evidence type="ECO:0000256" key="3">
    <source>
        <dbReference type="ARBA" id="ARBA00004789"/>
    </source>
</evidence>
<evidence type="ECO:0000259" key="10">
    <source>
        <dbReference type="PROSITE" id="PS52004"/>
    </source>
</evidence>
<dbReference type="InterPro" id="IPR009081">
    <property type="entry name" value="PP-bd_ACP"/>
</dbReference>
<dbReference type="Gene3D" id="3.40.50.720">
    <property type="entry name" value="NAD(P)-binding Rossmann-like Domain"/>
    <property type="match status" value="1"/>
</dbReference>
<dbReference type="InterPro" id="IPR020806">
    <property type="entry name" value="PKS_PP-bd"/>
</dbReference>
<keyword evidence="6" id="KW-0597">Phosphoprotein</keyword>
<keyword evidence="4" id="KW-0596">Phosphopantetheine</keyword>
<dbReference type="InterPro" id="IPR036736">
    <property type="entry name" value="ACP-like_sf"/>
</dbReference>
<dbReference type="CDD" id="cd08953">
    <property type="entry name" value="KR_2_SDR_x"/>
    <property type="match status" value="1"/>
</dbReference>
<proteinExistence type="predicted"/>
<dbReference type="InterPro" id="IPR016039">
    <property type="entry name" value="Thiolase-like"/>
</dbReference>
<dbReference type="PROSITE" id="PS50075">
    <property type="entry name" value="CARRIER"/>
    <property type="match status" value="2"/>
</dbReference>
<dbReference type="InterPro" id="IPR050091">
    <property type="entry name" value="PKS_NRPS_Biosynth_Enz"/>
</dbReference>
<evidence type="ECO:0000256" key="4">
    <source>
        <dbReference type="ARBA" id="ARBA00022450"/>
    </source>
</evidence>
<evidence type="ECO:0000256" key="8">
    <source>
        <dbReference type="ARBA" id="ARBA00022737"/>
    </source>
</evidence>
<dbReference type="KEGG" id="mana:MAMMFC1_03234"/>
<dbReference type="InterPro" id="IPR054514">
    <property type="entry name" value="RhiE-like_linker"/>
</dbReference>
<dbReference type="InterPro" id="IPR014031">
    <property type="entry name" value="Ketoacyl_synth_C"/>
</dbReference>
<dbReference type="GO" id="GO:0005886">
    <property type="term" value="C:plasma membrane"/>
    <property type="evidence" value="ECO:0007669"/>
    <property type="project" value="TreeGrafter"/>
</dbReference>
<dbReference type="Pfam" id="PF08659">
    <property type="entry name" value="KR"/>
    <property type="match status" value="1"/>
</dbReference>
<dbReference type="OrthoDB" id="2460252at2"/>
<dbReference type="SUPFAM" id="SSF47336">
    <property type="entry name" value="ACP-like"/>
    <property type="match status" value="2"/>
</dbReference>
<feature type="domain" description="Carrier" evidence="9">
    <location>
        <begin position="1313"/>
        <end position="1390"/>
    </location>
</feature>
<dbReference type="InterPro" id="IPR014030">
    <property type="entry name" value="Ketoacyl_synth_N"/>
</dbReference>
<comment type="subcellular location">
    <subcellularLocation>
        <location evidence="2">Cytoplasm</location>
    </subcellularLocation>
</comment>
<feature type="domain" description="Ketosynthase family 3 (KS3)" evidence="10">
    <location>
        <begin position="1432"/>
        <end position="1836"/>
    </location>
</feature>
<protein>
    <submittedName>
        <fullName evidence="11">Polyketide synthase PksJ</fullName>
    </submittedName>
</protein>
<dbReference type="SMART" id="SM01294">
    <property type="entry name" value="PKS_PP_betabranch"/>
    <property type="match status" value="1"/>
</dbReference>
<dbReference type="GO" id="GO:0004315">
    <property type="term" value="F:3-oxoacyl-[acyl-carrier-protein] synthase activity"/>
    <property type="evidence" value="ECO:0007669"/>
    <property type="project" value="InterPro"/>
</dbReference>
<name>A0A348AN91_9FIRM</name>
<dbReference type="Gene3D" id="1.10.1200.10">
    <property type="entry name" value="ACP-like"/>
    <property type="match status" value="2"/>
</dbReference>
<dbReference type="InterPro" id="IPR013968">
    <property type="entry name" value="PKS_KR"/>
</dbReference>
<dbReference type="PANTHER" id="PTHR43775">
    <property type="entry name" value="FATTY ACID SYNTHASE"/>
    <property type="match status" value="1"/>
</dbReference>
<comment type="pathway">
    <text evidence="3">Antibiotic biosynthesis; bacillaene biosynthesis.</text>
</comment>
<dbReference type="Proteomes" id="UP000276437">
    <property type="component" value="Chromosome"/>
</dbReference>
<comment type="function">
    <text evidence="1">Involved in some intermediate steps for the synthesis of the antibiotic polyketide bacillaene which is involved in secondary metabolism.</text>
</comment>
<keyword evidence="7" id="KW-0808">Transferase</keyword>
<dbReference type="Pfam" id="PF00550">
    <property type="entry name" value="PP-binding"/>
    <property type="match status" value="2"/>
</dbReference>
<dbReference type="Pfam" id="PF22336">
    <property type="entry name" value="RhiE-like_linker"/>
    <property type="match status" value="1"/>
</dbReference>
<evidence type="ECO:0000256" key="1">
    <source>
        <dbReference type="ARBA" id="ARBA00003299"/>
    </source>
</evidence>
<dbReference type="Pfam" id="PF00109">
    <property type="entry name" value="ketoacyl-synt"/>
    <property type="match status" value="2"/>
</dbReference>
<dbReference type="InterPro" id="IPR036291">
    <property type="entry name" value="NAD(P)-bd_dom_sf"/>
</dbReference>